<dbReference type="InterPro" id="IPR020843">
    <property type="entry name" value="ER"/>
</dbReference>
<evidence type="ECO:0000313" key="2">
    <source>
        <dbReference type="EMBL" id="KAF6837947.1"/>
    </source>
</evidence>
<keyword evidence="3" id="KW-1185">Reference proteome</keyword>
<name>A0A8H6NLE1_9PEZI</name>
<dbReference type="InterPro" id="IPR011032">
    <property type="entry name" value="GroES-like_sf"/>
</dbReference>
<dbReference type="Proteomes" id="UP000639643">
    <property type="component" value="Unassembled WGS sequence"/>
</dbReference>
<dbReference type="PANTHER" id="PTHR43677">
    <property type="entry name" value="SHORT-CHAIN DEHYDROGENASE/REDUCTASE"/>
    <property type="match status" value="1"/>
</dbReference>
<dbReference type="SUPFAM" id="SSF51735">
    <property type="entry name" value="NAD(P)-binding Rossmann-fold domains"/>
    <property type="match status" value="1"/>
</dbReference>
<dbReference type="InterPro" id="IPR036291">
    <property type="entry name" value="NAD(P)-bd_dom_sf"/>
</dbReference>
<dbReference type="InterPro" id="IPR013154">
    <property type="entry name" value="ADH-like_N"/>
</dbReference>
<dbReference type="GO" id="GO:0005739">
    <property type="term" value="C:mitochondrion"/>
    <property type="evidence" value="ECO:0007669"/>
    <property type="project" value="TreeGrafter"/>
</dbReference>
<dbReference type="Pfam" id="PF08240">
    <property type="entry name" value="ADH_N"/>
    <property type="match status" value="1"/>
</dbReference>
<dbReference type="SMART" id="SM00829">
    <property type="entry name" value="PKS_ER"/>
    <property type="match status" value="1"/>
</dbReference>
<evidence type="ECO:0000259" key="1">
    <source>
        <dbReference type="SMART" id="SM00829"/>
    </source>
</evidence>
<reference evidence="2" key="1">
    <citation type="journal article" date="2020" name="Phytopathology">
        <title>Genome Sequence Resources of Colletotrichum truncatum, C. plurivorum, C. musicola, and C. sojae: Four Species Pathogenic to Soybean (Glycine max).</title>
        <authorList>
            <person name="Rogerio F."/>
            <person name="Boufleur T.R."/>
            <person name="Ciampi-Guillardi M."/>
            <person name="Sukno S.A."/>
            <person name="Thon M.R."/>
            <person name="Massola Junior N.S."/>
            <person name="Baroncelli R."/>
        </authorList>
    </citation>
    <scope>NUCLEOTIDE SEQUENCE</scope>
    <source>
        <strain evidence="2">LFN0074</strain>
    </source>
</reference>
<dbReference type="OrthoDB" id="10257049at2759"/>
<dbReference type="Pfam" id="PF00107">
    <property type="entry name" value="ADH_zinc_N"/>
    <property type="match status" value="1"/>
</dbReference>
<accession>A0A8H6NLE1</accession>
<dbReference type="GO" id="GO:0016491">
    <property type="term" value="F:oxidoreductase activity"/>
    <property type="evidence" value="ECO:0007669"/>
    <property type="project" value="InterPro"/>
</dbReference>
<evidence type="ECO:0000313" key="3">
    <source>
        <dbReference type="Proteomes" id="UP000639643"/>
    </source>
</evidence>
<gene>
    <name evidence="2" type="ORF">CMUS01_04840</name>
</gene>
<dbReference type="CDD" id="cd08241">
    <property type="entry name" value="QOR1"/>
    <property type="match status" value="1"/>
</dbReference>
<protein>
    <submittedName>
        <fullName evidence="2">Zeta-crystallin</fullName>
    </submittedName>
</protein>
<organism evidence="2 3">
    <name type="scientific">Colletotrichum musicola</name>
    <dbReference type="NCBI Taxonomy" id="2175873"/>
    <lineage>
        <taxon>Eukaryota</taxon>
        <taxon>Fungi</taxon>
        <taxon>Dikarya</taxon>
        <taxon>Ascomycota</taxon>
        <taxon>Pezizomycotina</taxon>
        <taxon>Sordariomycetes</taxon>
        <taxon>Hypocreomycetidae</taxon>
        <taxon>Glomerellales</taxon>
        <taxon>Glomerellaceae</taxon>
        <taxon>Colletotrichum</taxon>
        <taxon>Colletotrichum orchidearum species complex</taxon>
    </lineage>
</organism>
<feature type="domain" description="Enoyl reductase (ER)" evidence="1">
    <location>
        <begin position="11"/>
        <end position="337"/>
    </location>
</feature>
<sequence length="350" mass="37723">MKAILIKDFVADFDEITVSEVDVPKPQPDRIIVQVKAAGVNFVDTLYVCKPIRSGDAKGKHQNNRSLVRPPFVLGLEFSGVVLSAPPDSGFRPGDRVFGAHTGSYSEVISLPASAALHRIPETWTFAEAAGIAATLPVSYDALVLQGGLQAGQTVLVHAAAGGLGIMAVQIAVALGCRVIATAGSADKCSVAAKFGAHDCINYTEEPRWWERVLTLTGGKGVDVVFDPVGLVDRSLKCIAHRGKVLIVGFAGIKGEMERIAMNRILLKQVSLIGYRYGESSRRYPEAQDAIWNGLQPLIKSERVRPVVYEPEYNGLESVKHALKDMVARRIWGKAVVSINTTSGQPKARL</sequence>
<dbReference type="PANTHER" id="PTHR43677:SF4">
    <property type="entry name" value="QUINONE OXIDOREDUCTASE-LIKE PROTEIN 2"/>
    <property type="match status" value="1"/>
</dbReference>
<dbReference type="InterPro" id="IPR051397">
    <property type="entry name" value="Zn-ADH-like_protein"/>
</dbReference>
<dbReference type="EMBL" id="WIGM01000136">
    <property type="protein sequence ID" value="KAF6837947.1"/>
    <property type="molecule type" value="Genomic_DNA"/>
</dbReference>
<dbReference type="Gene3D" id="3.40.50.720">
    <property type="entry name" value="NAD(P)-binding Rossmann-like Domain"/>
    <property type="match status" value="1"/>
</dbReference>
<dbReference type="AlphaFoldDB" id="A0A8H6NLE1"/>
<dbReference type="InterPro" id="IPR013149">
    <property type="entry name" value="ADH-like_C"/>
</dbReference>
<comment type="caution">
    <text evidence="2">The sequence shown here is derived from an EMBL/GenBank/DDBJ whole genome shotgun (WGS) entry which is preliminary data.</text>
</comment>
<dbReference type="SUPFAM" id="SSF50129">
    <property type="entry name" value="GroES-like"/>
    <property type="match status" value="1"/>
</dbReference>
<proteinExistence type="predicted"/>
<dbReference type="Gene3D" id="3.90.180.10">
    <property type="entry name" value="Medium-chain alcohol dehydrogenases, catalytic domain"/>
    <property type="match status" value="1"/>
</dbReference>